<dbReference type="GO" id="GO:0006207">
    <property type="term" value="P:'de novo' pyrimidine nucleobase biosynthetic process"/>
    <property type="evidence" value="ECO:0007669"/>
    <property type="project" value="InterPro"/>
</dbReference>
<comment type="caution">
    <text evidence="3">The sequence shown here is derived from an EMBL/GenBank/DDBJ whole genome shotgun (WGS) entry which is preliminary data.</text>
</comment>
<dbReference type="InterPro" id="IPR013785">
    <property type="entry name" value="Aldolase_TIM"/>
</dbReference>
<dbReference type="EMBL" id="BARU01016958">
    <property type="protein sequence ID" value="GAH54622.1"/>
    <property type="molecule type" value="Genomic_DNA"/>
</dbReference>
<sequence length="87" mass="9663">RAIDVEELGEKHAWGNIEEIKRIGGKMLVAVAGGIREENAPEAIKGGADILIVGRGITNARDVEGVARRFLRLMKEEIDQYRVMTDF</sequence>
<dbReference type="Pfam" id="PF00215">
    <property type="entry name" value="OMPdecase"/>
    <property type="match status" value="1"/>
</dbReference>
<dbReference type="GO" id="GO:0004590">
    <property type="term" value="F:orotidine-5'-phosphate decarboxylase activity"/>
    <property type="evidence" value="ECO:0007669"/>
    <property type="project" value="InterPro"/>
</dbReference>
<proteinExistence type="predicted"/>
<gene>
    <name evidence="3" type="ORF">S03H2_28154</name>
</gene>
<dbReference type="PANTHER" id="PTHR35039:SF3">
    <property type="entry name" value="3-KETO-L-GULONATE-6-PHOSPHATE DECARBOXYLASE SGBH-RELATED"/>
    <property type="match status" value="1"/>
</dbReference>
<feature type="non-terminal residue" evidence="3">
    <location>
        <position position="1"/>
    </location>
</feature>
<dbReference type="GO" id="GO:0033982">
    <property type="term" value="F:3-dehydro-L-gulonate-6-phosphate decarboxylase activity"/>
    <property type="evidence" value="ECO:0007669"/>
    <property type="project" value="TreeGrafter"/>
</dbReference>
<dbReference type="InterPro" id="IPR001754">
    <property type="entry name" value="OMPdeCOase_dom"/>
</dbReference>
<dbReference type="InterPro" id="IPR011060">
    <property type="entry name" value="RibuloseP-bd_barrel"/>
</dbReference>
<organism evidence="3">
    <name type="scientific">marine sediment metagenome</name>
    <dbReference type="NCBI Taxonomy" id="412755"/>
    <lineage>
        <taxon>unclassified sequences</taxon>
        <taxon>metagenomes</taxon>
        <taxon>ecological metagenomes</taxon>
    </lineage>
</organism>
<dbReference type="PANTHER" id="PTHR35039">
    <property type="entry name" value="3-KETO-L-GULONATE-6-PHOSPHATE DECARBOXYLASE SGBH-RELATED"/>
    <property type="match status" value="1"/>
</dbReference>
<dbReference type="Gene3D" id="3.20.20.70">
    <property type="entry name" value="Aldolase class I"/>
    <property type="match status" value="1"/>
</dbReference>
<evidence type="ECO:0000313" key="3">
    <source>
        <dbReference type="EMBL" id="GAH54622.1"/>
    </source>
</evidence>
<keyword evidence="1" id="KW-0456">Lyase</keyword>
<dbReference type="AlphaFoldDB" id="X1GBN1"/>
<name>X1GBN1_9ZZZZ</name>
<protein>
    <recommendedName>
        <fullName evidence="2">Orotidine 5'-phosphate decarboxylase domain-containing protein</fullName>
    </recommendedName>
</protein>
<evidence type="ECO:0000256" key="1">
    <source>
        <dbReference type="ARBA" id="ARBA00023239"/>
    </source>
</evidence>
<reference evidence="3" key="1">
    <citation type="journal article" date="2014" name="Front. Microbiol.">
        <title>High frequency of phylogenetically diverse reductive dehalogenase-homologous genes in deep subseafloor sedimentary metagenomes.</title>
        <authorList>
            <person name="Kawai M."/>
            <person name="Futagami T."/>
            <person name="Toyoda A."/>
            <person name="Takaki Y."/>
            <person name="Nishi S."/>
            <person name="Hori S."/>
            <person name="Arai W."/>
            <person name="Tsubouchi T."/>
            <person name="Morono Y."/>
            <person name="Uchiyama I."/>
            <person name="Ito T."/>
            <person name="Fujiyama A."/>
            <person name="Inagaki F."/>
            <person name="Takami H."/>
        </authorList>
    </citation>
    <scope>NUCLEOTIDE SEQUENCE</scope>
    <source>
        <strain evidence="3">Expedition CK06-06</strain>
    </source>
</reference>
<dbReference type="GO" id="GO:0019854">
    <property type="term" value="P:L-ascorbic acid catabolic process"/>
    <property type="evidence" value="ECO:0007669"/>
    <property type="project" value="TreeGrafter"/>
</dbReference>
<dbReference type="SUPFAM" id="SSF51366">
    <property type="entry name" value="Ribulose-phoshate binding barrel"/>
    <property type="match status" value="1"/>
</dbReference>
<feature type="domain" description="Orotidine 5'-phosphate decarboxylase" evidence="2">
    <location>
        <begin position="13"/>
        <end position="70"/>
    </location>
</feature>
<accession>X1GBN1</accession>
<evidence type="ECO:0000259" key="2">
    <source>
        <dbReference type="Pfam" id="PF00215"/>
    </source>
</evidence>